<proteinExistence type="predicted"/>
<accession>A0A1Y6MHW3</accession>
<organism evidence="1 2">
    <name type="scientific">Photobacterium andalusiense</name>
    <dbReference type="NCBI Taxonomy" id="2204296"/>
    <lineage>
        <taxon>Bacteria</taxon>
        <taxon>Pseudomonadati</taxon>
        <taxon>Pseudomonadota</taxon>
        <taxon>Gammaproteobacteria</taxon>
        <taxon>Vibrionales</taxon>
        <taxon>Vibrionaceae</taxon>
        <taxon>Photobacterium</taxon>
    </lineage>
</organism>
<gene>
    <name evidence="1" type="ORF">PAND9192_02071</name>
</gene>
<dbReference type="EMBL" id="FYAJ01000003">
    <property type="protein sequence ID" value="SMY35398.1"/>
    <property type="molecule type" value="Genomic_DNA"/>
</dbReference>
<name>A0A1Y6MHW3_9GAMM</name>
<sequence length="252" mass="28181">MNLNKKSELKNASVDAGLVAIEAIPYVGPIIARTIDRKQNRYELGRTQQFALSISERVQGLEAKLSRYDQDLALNEFMYDLASHVKTLRGEKLIAAHAGLFVSALESGNTMDCEFAFKILTGFTEHHLAVLNFMCTTDYFNAETVNSSSTKFVEPHDIYREFPIFSFTKQQPKIEASYSLPSGVHEHDTFVIDATTIDYPSPILEKIANDLKTMGVASSPLYHSFQGDPNGTLYLCITTIGKWLVQISKVEN</sequence>
<dbReference type="Proteomes" id="UP000195719">
    <property type="component" value="Unassembled WGS sequence"/>
</dbReference>
<dbReference type="AlphaFoldDB" id="A0A1Y6MHW3"/>
<evidence type="ECO:0000313" key="2">
    <source>
        <dbReference type="Proteomes" id="UP000195719"/>
    </source>
</evidence>
<reference evidence="2" key="1">
    <citation type="submission" date="2017-06" db="EMBL/GenBank/DDBJ databases">
        <authorList>
            <person name="Rodrigo-Torres L."/>
            <person name="Arahal R.D."/>
            <person name="Lucena T."/>
        </authorList>
    </citation>
    <scope>NUCLEOTIDE SEQUENCE [LARGE SCALE GENOMIC DNA]</scope>
    <source>
        <strain evidence="2">CECT 9192</strain>
    </source>
</reference>
<protein>
    <submittedName>
        <fullName evidence="1">Uncharacterized protein</fullName>
    </submittedName>
</protein>
<evidence type="ECO:0000313" key="1">
    <source>
        <dbReference type="EMBL" id="SMY35398.1"/>
    </source>
</evidence>
<keyword evidence="2" id="KW-1185">Reference proteome</keyword>